<accession>A0A517Q8P6</accession>
<dbReference type="AlphaFoldDB" id="A0A517Q8P6"/>
<feature type="chain" id="PRO_5021762444" evidence="6">
    <location>
        <begin position="24"/>
        <end position="853"/>
    </location>
</feature>
<keyword evidence="9" id="KW-1185">Reference proteome</keyword>
<feature type="compositionally biased region" description="Basic and acidic residues" evidence="5">
    <location>
        <begin position="30"/>
        <end position="51"/>
    </location>
</feature>
<evidence type="ECO:0000256" key="6">
    <source>
        <dbReference type="SAM" id="SignalP"/>
    </source>
</evidence>
<dbReference type="SUPFAM" id="SSF53850">
    <property type="entry name" value="Periplasmic binding protein-like II"/>
    <property type="match status" value="1"/>
</dbReference>
<feature type="region of interest" description="Disordered" evidence="5">
    <location>
        <begin position="28"/>
        <end position="72"/>
    </location>
</feature>
<protein>
    <submittedName>
        <fullName evidence="8">Bacterial extracellular solute-binding protein</fullName>
    </submittedName>
</protein>
<dbReference type="Gene3D" id="3.40.190.10">
    <property type="entry name" value="Periplasmic binding protein-like II"/>
    <property type="match status" value="1"/>
</dbReference>
<dbReference type="InterPro" id="IPR039424">
    <property type="entry name" value="SBP_5"/>
</dbReference>
<dbReference type="GO" id="GO:1904680">
    <property type="term" value="F:peptide transmembrane transporter activity"/>
    <property type="evidence" value="ECO:0007669"/>
    <property type="project" value="TreeGrafter"/>
</dbReference>
<evidence type="ECO:0000256" key="3">
    <source>
        <dbReference type="ARBA" id="ARBA00022448"/>
    </source>
</evidence>
<dbReference type="GO" id="GO:0030313">
    <property type="term" value="C:cell envelope"/>
    <property type="evidence" value="ECO:0007669"/>
    <property type="project" value="UniProtKB-SubCell"/>
</dbReference>
<dbReference type="Proteomes" id="UP000315647">
    <property type="component" value="Chromosome"/>
</dbReference>
<evidence type="ECO:0000256" key="4">
    <source>
        <dbReference type="ARBA" id="ARBA00022729"/>
    </source>
</evidence>
<sequence precursor="true">MIPWKKFLILLICLVWLSGPRGLSTCFAQNEKKTDPPNKKQDDKNKTGDSKSEEEDKEPPLPKLEEMQTPSVEDLLKKPPVDWVVLETDQVLIVQPVYPRPDTLGKLEAALKASYDWPKAKSKEEQEEQREKRASFNFINLTLVGEKEDPEYRIQRQNVKQIVYYEDQILKRIDALLTAGDLKTAFEMLLFLDRRHRDWPGFDQRQQRLLFLEAQDKQKANQYVNALAFVEDLQSRVPDYPGLSKLAGEIIDTMISRAVKVEDYREAHHYLNRLATIFPRQATVAKWRDTFLKQSDAILQQANQRAQQNDYQQAFDLVMEASVVWPVNPRLRDALRRYQARYPVINVGVLETALDQSPYFLECNSTRRHEKLTQIPLFEVGKVDQTPLYQSRFFEQWEPTDLGRRADFVLRQSYATWESHPMLLAADIAQDVRARITPGNSAYDERFDSYVHSITTTAPFTFRIHFDRVPLSTEWLLSFPITSPPMFSAVVDDPQAARLSPQKKIGATSRFVIDQQDSDSSKQVSYIRAVPEPEGLRDYNVAQINEVRYPTFEKSFQALLRGEVGVLPFLPAGLVSYFKEQDEFNVVQSAIPLTHVLQFNPESKPLQILELRRALAYAIDRQKILTETLLHESNLLNGRLVTAPFYSGLQVYNQQVPQRDYNFPLAVALAVASQKKLGGQFPTLHLLCDPNPEAQDAAQELIKAWRRIGVIVTLIPNTPEEAKKENLKWDIVYRTTAMTQPTMELWPFLTVGKGAEIKSLEIFPDWMRQKLIELDESTDWETATTLIKKLQRQLYSMAHIIPLWEIDQFHVFRTNIKGYADRPLNFYDNVEQWITTPVYPRGETLTSTQALTQ</sequence>
<dbReference type="GO" id="GO:0015833">
    <property type="term" value="P:peptide transport"/>
    <property type="evidence" value="ECO:0007669"/>
    <property type="project" value="TreeGrafter"/>
</dbReference>
<dbReference type="PANTHER" id="PTHR30290:SF10">
    <property type="entry name" value="PERIPLASMIC OLIGOPEPTIDE-BINDING PROTEIN-RELATED"/>
    <property type="match status" value="1"/>
</dbReference>
<dbReference type="Pfam" id="PF00496">
    <property type="entry name" value="SBP_bac_5"/>
    <property type="match status" value="1"/>
</dbReference>
<dbReference type="Gene3D" id="3.10.105.10">
    <property type="entry name" value="Dipeptide-binding Protein, Domain 3"/>
    <property type="match status" value="1"/>
</dbReference>
<dbReference type="Gene3D" id="3.90.76.10">
    <property type="entry name" value="Dipeptide-binding Protein, Domain 1"/>
    <property type="match status" value="1"/>
</dbReference>
<proteinExistence type="inferred from homology"/>
<dbReference type="InterPro" id="IPR000914">
    <property type="entry name" value="SBP_5_dom"/>
</dbReference>
<comment type="subcellular location">
    <subcellularLocation>
        <location evidence="1">Cell envelope</location>
    </subcellularLocation>
</comment>
<evidence type="ECO:0000256" key="5">
    <source>
        <dbReference type="SAM" id="MobiDB-lite"/>
    </source>
</evidence>
<keyword evidence="4 6" id="KW-0732">Signal</keyword>
<comment type="similarity">
    <text evidence="2">Belongs to the bacterial solute-binding protein 5 family.</text>
</comment>
<dbReference type="RefSeq" id="WP_145450670.1">
    <property type="nucleotide sequence ID" value="NZ_CP037421.1"/>
</dbReference>
<evidence type="ECO:0000313" key="8">
    <source>
        <dbReference type="EMBL" id="QDT27986.1"/>
    </source>
</evidence>
<organism evidence="8 9">
    <name type="scientific">Gimesia panareensis</name>
    <dbReference type="NCBI Taxonomy" id="2527978"/>
    <lineage>
        <taxon>Bacteria</taxon>
        <taxon>Pseudomonadati</taxon>
        <taxon>Planctomycetota</taxon>
        <taxon>Planctomycetia</taxon>
        <taxon>Planctomycetales</taxon>
        <taxon>Planctomycetaceae</taxon>
        <taxon>Gimesia</taxon>
    </lineage>
</organism>
<evidence type="ECO:0000256" key="2">
    <source>
        <dbReference type="ARBA" id="ARBA00005695"/>
    </source>
</evidence>
<gene>
    <name evidence="8" type="ORF">Enr10x_33230</name>
</gene>
<reference evidence="8 9" key="1">
    <citation type="submission" date="2019-03" db="EMBL/GenBank/DDBJ databases">
        <title>Deep-cultivation of Planctomycetes and their phenomic and genomic characterization uncovers novel biology.</title>
        <authorList>
            <person name="Wiegand S."/>
            <person name="Jogler M."/>
            <person name="Boedeker C."/>
            <person name="Pinto D."/>
            <person name="Vollmers J."/>
            <person name="Rivas-Marin E."/>
            <person name="Kohn T."/>
            <person name="Peeters S.H."/>
            <person name="Heuer A."/>
            <person name="Rast P."/>
            <person name="Oberbeckmann S."/>
            <person name="Bunk B."/>
            <person name="Jeske O."/>
            <person name="Meyerdierks A."/>
            <person name="Storesund J.E."/>
            <person name="Kallscheuer N."/>
            <person name="Luecker S."/>
            <person name="Lage O.M."/>
            <person name="Pohl T."/>
            <person name="Merkel B.J."/>
            <person name="Hornburger P."/>
            <person name="Mueller R.-W."/>
            <person name="Bruemmer F."/>
            <person name="Labrenz M."/>
            <person name="Spormann A.M."/>
            <person name="Op den Camp H."/>
            <person name="Overmann J."/>
            <person name="Amann R."/>
            <person name="Jetten M.S.M."/>
            <person name="Mascher T."/>
            <person name="Medema M.H."/>
            <person name="Devos D.P."/>
            <person name="Kaster A.-K."/>
            <person name="Ovreas L."/>
            <person name="Rohde M."/>
            <person name="Galperin M.Y."/>
            <person name="Jogler C."/>
        </authorList>
    </citation>
    <scope>NUCLEOTIDE SEQUENCE [LARGE SCALE GENOMIC DNA]</scope>
    <source>
        <strain evidence="8 9">Enr10</strain>
    </source>
</reference>
<feature type="domain" description="Solute-binding protein family 5" evidence="7">
    <location>
        <begin position="394"/>
        <end position="750"/>
    </location>
</feature>
<evidence type="ECO:0000313" key="9">
    <source>
        <dbReference type="Proteomes" id="UP000315647"/>
    </source>
</evidence>
<dbReference type="PANTHER" id="PTHR30290">
    <property type="entry name" value="PERIPLASMIC BINDING COMPONENT OF ABC TRANSPORTER"/>
    <property type="match status" value="1"/>
</dbReference>
<name>A0A517Q8P6_9PLAN</name>
<evidence type="ECO:0000259" key="7">
    <source>
        <dbReference type="Pfam" id="PF00496"/>
    </source>
</evidence>
<evidence type="ECO:0000256" key="1">
    <source>
        <dbReference type="ARBA" id="ARBA00004196"/>
    </source>
</evidence>
<feature type="signal peptide" evidence="6">
    <location>
        <begin position="1"/>
        <end position="23"/>
    </location>
</feature>
<dbReference type="EMBL" id="CP037421">
    <property type="protein sequence ID" value="QDT27986.1"/>
    <property type="molecule type" value="Genomic_DNA"/>
</dbReference>
<keyword evidence="3" id="KW-0813">Transport</keyword>